<dbReference type="RefSeq" id="WP_229336358.1">
    <property type="nucleotide sequence ID" value="NZ_JAINUL010000001.1"/>
</dbReference>
<dbReference type="PANTHER" id="PTHR31157">
    <property type="entry name" value="SCP DOMAIN-CONTAINING PROTEIN"/>
    <property type="match status" value="1"/>
</dbReference>
<sequence>MSTRTHRVRRLAVAACAAPLLFTGAAAGVAAAAVPDTVRDSNAGEIVSLVNAERAKAGCSPLTVNPQLTQAAQGHAEDMAKNNLNGHTGSDGSNEEARLAKVGYKWSAWGENVSSGFPDSKGHVDGWLNSAPHKGAMLNCNFTETGVGVSGDRAVQMFARPM</sequence>
<gene>
    <name evidence="3" type="ORF">K7B10_13610</name>
</gene>
<evidence type="ECO:0000313" key="3">
    <source>
        <dbReference type="EMBL" id="MCC0095796.1"/>
    </source>
</evidence>
<protein>
    <submittedName>
        <fullName evidence="3">CAP domain-containing protein</fullName>
    </submittedName>
</protein>
<dbReference type="InterPro" id="IPR014044">
    <property type="entry name" value="CAP_dom"/>
</dbReference>
<dbReference type="PANTHER" id="PTHR31157:SF1">
    <property type="entry name" value="SCP DOMAIN-CONTAINING PROTEIN"/>
    <property type="match status" value="1"/>
</dbReference>
<dbReference type="EMBL" id="JAINUL010000001">
    <property type="protein sequence ID" value="MCC0095796.1"/>
    <property type="molecule type" value="Genomic_DNA"/>
</dbReference>
<evidence type="ECO:0000259" key="2">
    <source>
        <dbReference type="Pfam" id="PF00188"/>
    </source>
</evidence>
<feature type="chain" id="PRO_5046348181" evidence="1">
    <location>
        <begin position="33"/>
        <end position="162"/>
    </location>
</feature>
<name>A0ABS8E3R5_9ACTN</name>
<dbReference type="SUPFAM" id="SSF55797">
    <property type="entry name" value="PR-1-like"/>
    <property type="match status" value="1"/>
</dbReference>
<dbReference type="InterPro" id="IPR035940">
    <property type="entry name" value="CAP_sf"/>
</dbReference>
<proteinExistence type="predicted"/>
<dbReference type="Proteomes" id="UP001520654">
    <property type="component" value="Unassembled WGS sequence"/>
</dbReference>
<feature type="domain" description="SCP" evidence="2">
    <location>
        <begin position="48"/>
        <end position="155"/>
    </location>
</feature>
<comment type="caution">
    <text evidence="3">The sequence shown here is derived from an EMBL/GenBank/DDBJ whole genome shotgun (WGS) entry which is preliminary data.</text>
</comment>
<keyword evidence="1" id="KW-0732">Signal</keyword>
<evidence type="ECO:0000313" key="4">
    <source>
        <dbReference type="Proteomes" id="UP001520654"/>
    </source>
</evidence>
<evidence type="ECO:0000256" key="1">
    <source>
        <dbReference type="SAM" id="SignalP"/>
    </source>
</evidence>
<reference evidence="3 4" key="1">
    <citation type="submission" date="2021-08" db="EMBL/GenBank/DDBJ databases">
        <title>Genomic Architecture of Streptomyces flavotricini NGL1 and Streptomyces erythrochromogenes HMS4 With Differential Plant Beneficial attributes and laccase production capabilities.</title>
        <authorList>
            <person name="Salwan R."/>
            <person name="Kaur R."/>
            <person name="Sharma V."/>
        </authorList>
    </citation>
    <scope>NUCLEOTIDE SEQUENCE [LARGE SCALE GENOMIC DNA]</scope>
    <source>
        <strain evidence="3 4">NGL1</strain>
    </source>
</reference>
<dbReference type="Pfam" id="PF00188">
    <property type="entry name" value="CAP"/>
    <property type="match status" value="1"/>
</dbReference>
<feature type="signal peptide" evidence="1">
    <location>
        <begin position="1"/>
        <end position="32"/>
    </location>
</feature>
<dbReference type="CDD" id="cd05379">
    <property type="entry name" value="CAP_bacterial"/>
    <property type="match status" value="1"/>
</dbReference>
<keyword evidence="4" id="KW-1185">Reference proteome</keyword>
<organism evidence="3 4">
    <name type="scientific">Streptomyces flavotricini</name>
    <dbReference type="NCBI Taxonomy" id="66888"/>
    <lineage>
        <taxon>Bacteria</taxon>
        <taxon>Bacillati</taxon>
        <taxon>Actinomycetota</taxon>
        <taxon>Actinomycetes</taxon>
        <taxon>Kitasatosporales</taxon>
        <taxon>Streptomycetaceae</taxon>
        <taxon>Streptomyces</taxon>
    </lineage>
</organism>
<accession>A0ABS8E3R5</accession>
<dbReference type="Gene3D" id="3.40.33.10">
    <property type="entry name" value="CAP"/>
    <property type="match status" value="1"/>
</dbReference>